<evidence type="ECO:0000313" key="1">
    <source>
        <dbReference type="Proteomes" id="UP000887576"/>
    </source>
</evidence>
<dbReference type="Proteomes" id="UP000887576">
    <property type="component" value="Unplaced"/>
</dbReference>
<accession>A0AC34QVQ7</accession>
<reference evidence="2" key="1">
    <citation type="submission" date="2022-11" db="UniProtKB">
        <authorList>
            <consortium name="WormBaseParasite"/>
        </authorList>
    </citation>
    <scope>IDENTIFICATION</scope>
</reference>
<evidence type="ECO:0000313" key="2">
    <source>
        <dbReference type="WBParaSite" id="JU765_v2.g19620.t1"/>
    </source>
</evidence>
<organism evidence="1 2">
    <name type="scientific">Panagrolaimus sp. JU765</name>
    <dbReference type="NCBI Taxonomy" id="591449"/>
    <lineage>
        <taxon>Eukaryota</taxon>
        <taxon>Metazoa</taxon>
        <taxon>Ecdysozoa</taxon>
        <taxon>Nematoda</taxon>
        <taxon>Chromadorea</taxon>
        <taxon>Rhabditida</taxon>
        <taxon>Tylenchina</taxon>
        <taxon>Panagrolaimomorpha</taxon>
        <taxon>Panagrolaimoidea</taxon>
        <taxon>Panagrolaimidae</taxon>
        <taxon>Panagrolaimus</taxon>
    </lineage>
</organism>
<name>A0AC34QVQ7_9BILA</name>
<protein>
    <submittedName>
        <fullName evidence="2">Chondroitin proteoglycan 4 domain-containing protein</fullName>
    </submittedName>
</protein>
<sequence>MKISFFVLIFFIICPGFCANITTVNFETILKALGLSRSVRICVDPFINVLHDSFETESPINDLPIICNSYNNTKKCFREHNAASDVKIFNIATSGVNNLCTQKWPFLEKNWECLVKHSGYKAKACDAKCNMLQSLADLSHDQQVAFWAESGGNIIKMLTKLGDICSAARCFLPCYRDQLNQSCKRAGGMIVDGLLKPFYQLANFVKNSGPLVQQFLAVNMPPTCRFLTNETLLKNIRKGESD</sequence>
<proteinExistence type="predicted"/>
<dbReference type="WBParaSite" id="JU765_v2.g19620.t1">
    <property type="protein sequence ID" value="JU765_v2.g19620.t1"/>
    <property type="gene ID" value="JU765_v2.g19620"/>
</dbReference>